<reference evidence="1" key="2">
    <citation type="journal article" date="2020" name="Nat. Commun.">
        <title>Large-scale genome sequencing of mycorrhizal fungi provides insights into the early evolution of symbiotic traits.</title>
        <authorList>
            <person name="Miyauchi S."/>
            <person name="Kiss E."/>
            <person name="Kuo A."/>
            <person name="Drula E."/>
            <person name="Kohler A."/>
            <person name="Sanchez-Garcia M."/>
            <person name="Morin E."/>
            <person name="Andreopoulos B."/>
            <person name="Barry K.W."/>
            <person name="Bonito G."/>
            <person name="Buee M."/>
            <person name="Carver A."/>
            <person name="Chen C."/>
            <person name="Cichocki N."/>
            <person name="Clum A."/>
            <person name="Culley D."/>
            <person name="Crous P.W."/>
            <person name="Fauchery L."/>
            <person name="Girlanda M."/>
            <person name="Hayes R.D."/>
            <person name="Keri Z."/>
            <person name="LaButti K."/>
            <person name="Lipzen A."/>
            <person name="Lombard V."/>
            <person name="Magnuson J."/>
            <person name="Maillard F."/>
            <person name="Murat C."/>
            <person name="Nolan M."/>
            <person name="Ohm R.A."/>
            <person name="Pangilinan J."/>
            <person name="Pereira M.F."/>
            <person name="Perotto S."/>
            <person name="Peter M."/>
            <person name="Pfister S."/>
            <person name="Riley R."/>
            <person name="Sitrit Y."/>
            <person name="Stielow J.B."/>
            <person name="Szollosi G."/>
            <person name="Zifcakova L."/>
            <person name="Stursova M."/>
            <person name="Spatafora J.W."/>
            <person name="Tedersoo L."/>
            <person name="Vaario L.M."/>
            <person name="Yamada A."/>
            <person name="Yan M."/>
            <person name="Wang P."/>
            <person name="Xu J."/>
            <person name="Bruns T."/>
            <person name="Baldrian P."/>
            <person name="Vilgalys R."/>
            <person name="Dunand C."/>
            <person name="Henrissat B."/>
            <person name="Grigoriev I.V."/>
            <person name="Hibbett D."/>
            <person name="Nagy L.G."/>
            <person name="Martin F.M."/>
        </authorList>
    </citation>
    <scope>NUCLEOTIDE SEQUENCE</scope>
    <source>
        <strain evidence="1">BED1</strain>
    </source>
</reference>
<proteinExistence type="predicted"/>
<accession>A0AAD4BLA9</accession>
<organism evidence="1 2">
    <name type="scientific">Boletus edulis BED1</name>
    <dbReference type="NCBI Taxonomy" id="1328754"/>
    <lineage>
        <taxon>Eukaryota</taxon>
        <taxon>Fungi</taxon>
        <taxon>Dikarya</taxon>
        <taxon>Basidiomycota</taxon>
        <taxon>Agaricomycotina</taxon>
        <taxon>Agaricomycetes</taxon>
        <taxon>Agaricomycetidae</taxon>
        <taxon>Boletales</taxon>
        <taxon>Boletineae</taxon>
        <taxon>Boletaceae</taxon>
        <taxon>Boletoideae</taxon>
        <taxon>Boletus</taxon>
    </lineage>
</organism>
<keyword evidence="2" id="KW-1185">Reference proteome</keyword>
<name>A0AAD4BLA9_BOLED</name>
<dbReference type="EMBL" id="WHUW01000031">
    <property type="protein sequence ID" value="KAF8433914.1"/>
    <property type="molecule type" value="Genomic_DNA"/>
</dbReference>
<sequence>MISKPTTLHRAPQRHRRVYTPLSRNLTSRLMTRAGRMEKRSPRKRRHIIDRSHASCRNPDWTDLNIWCTFDVFKSGLLIARLPSRELTSLDMNWRTSTVVPLSRDGDKWTLDQGRVNISSPSLLYLVWLQVLRLQIFSTMSESAHAQASPHEAVTDEPTKGFSLTRYPLARGFSFLFLLGSRSVWLP</sequence>
<gene>
    <name evidence="1" type="ORF">L210DRAFT_2683312</name>
</gene>
<dbReference type="Proteomes" id="UP001194468">
    <property type="component" value="Unassembled WGS sequence"/>
</dbReference>
<protein>
    <submittedName>
        <fullName evidence="1">Uncharacterized protein</fullName>
    </submittedName>
</protein>
<dbReference type="AlphaFoldDB" id="A0AAD4BLA9"/>
<comment type="caution">
    <text evidence="1">The sequence shown here is derived from an EMBL/GenBank/DDBJ whole genome shotgun (WGS) entry which is preliminary data.</text>
</comment>
<evidence type="ECO:0000313" key="2">
    <source>
        <dbReference type="Proteomes" id="UP001194468"/>
    </source>
</evidence>
<reference evidence="1" key="1">
    <citation type="submission" date="2019-10" db="EMBL/GenBank/DDBJ databases">
        <authorList>
            <consortium name="DOE Joint Genome Institute"/>
            <person name="Kuo A."/>
            <person name="Miyauchi S."/>
            <person name="Kiss E."/>
            <person name="Drula E."/>
            <person name="Kohler A."/>
            <person name="Sanchez-Garcia M."/>
            <person name="Andreopoulos B."/>
            <person name="Barry K.W."/>
            <person name="Bonito G."/>
            <person name="Buee M."/>
            <person name="Carver A."/>
            <person name="Chen C."/>
            <person name="Cichocki N."/>
            <person name="Clum A."/>
            <person name="Culley D."/>
            <person name="Crous P.W."/>
            <person name="Fauchery L."/>
            <person name="Girlanda M."/>
            <person name="Hayes R."/>
            <person name="Keri Z."/>
            <person name="LaButti K."/>
            <person name="Lipzen A."/>
            <person name="Lombard V."/>
            <person name="Magnuson J."/>
            <person name="Maillard F."/>
            <person name="Morin E."/>
            <person name="Murat C."/>
            <person name="Nolan M."/>
            <person name="Ohm R."/>
            <person name="Pangilinan J."/>
            <person name="Pereira M."/>
            <person name="Perotto S."/>
            <person name="Peter M."/>
            <person name="Riley R."/>
            <person name="Sitrit Y."/>
            <person name="Stielow B."/>
            <person name="Szollosi G."/>
            <person name="Zifcakova L."/>
            <person name="Stursova M."/>
            <person name="Spatafora J.W."/>
            <person name="Tedersoo L."/>
            <person name="Vaario L.-M."/>
            <person name="Yamada A."/>
            <person name="Yan M."/>
            <person name="Wang P."/>
            <person name="Xu J."/>
            <person name="Bruns T."/>
            <person name="Baldrian P."/>
            <person name="Vilgalys R."/>
            <person name="Henrissat B."/>
            <person name="Grigoriev I.V."/>
            <person name="Hibbett D."/>
            <person name="Nagy L.G."/>
            <person name="Martin F.M."/>
        </authorList>
    </citation>
    <scope>NUCLEOTIDE SEQUENCE</scope>
    <source>
        <strain evidence="1">BED1</strain>
    </source>
</reference>
<evidence type="ECO:0000313" key="1">
    <source>
        <dbReference type="EMBL" id="KAF8433914.1"/>
    </source>
</evidence>